<accession>A0A6J5M703</accession>
<evidence type="ECO:0000313" key="1">
    <source>
        <dbReference type="EMBL" id="CAB4142498.1"/>
    </source>
</evidence>
<gene>
    <name evidence="1" type="ORF">UFOVP446_20</name>
    <name evidence="2" type="ORF">UFOVP725_9</name>
</gene>
<name>A0A6J5M703_9CAUD</name>
<dbReference type="EMBL" id="LR796411">
    <property type="protein sequence ID" value="CAB4142498.1"/>
    <property type="molecule type" value="Genomic_DNA"/>
</dbReference>
<organism evidence="1">
    <name type="scientific">uncultured Caudovirales phage</name>
    <dbReference type="NCBI Taxonomy" id="2100421"/>
    <lineage>
        <taxon>Viruses</taxon>
        <taxon>Duplodnaviria</taxon>
        <taxon>Heunggongvirae</taxon>
        <taxon>Uroviricota</taxon>
        <taxon>Caudoviricetes</taxon>
        <taxon>Peduoviridae</taxon>
        <taxon>Maltschvirus</taxon>
        <taxon>Maltschvirus maltsch</taxon>
    </lineage>
</organism>
<evidence type="ECO:0000313" key="2">
    <source>
        <dbReference type="EMBL" id="CAB4159897.1"/>
    </source>
</evidence>
<sequence>MTDPVALDQTQLRAVFKALKNLDEAAQDEAKRQSGNLADYARGEVIQTANGLQSRAVAGRIASGAKVKKSSKIGEVTYGFAAQRFSGGATTRDIWGGSEFGSNKFKQFPVWSGRQGRGSRGWFIYPTLRKIQPEIVERWTAAFSKILKEWG</sequence>
<protein>
    <submittedName>
        <fullName evidence="1">Uncharacterized protein</fullName>
    </submittedName>
</protein>
<reference evidence="1" key="1">
    <citation type="submission" date="2020-04" db="EMBL/GenBank/DDBJ databases">
        <authorList>
            <person name="Chiriac C."/>
            <person name="Salcher M."/>
            <person name="Ghai R."/>
            <person name="Kavagutti S V."/>
        </authorList>
    </citation>
    <scope>NUCLEOTIDE SEQUENCE</scope>
</reference>
<proteinExistence type="predicted"/>
<dbReference type="EMBL" id="LR796691">
    <property type="protein sequence ID" value="CAB4159897.1"/>
    <property type="molecule type" value="Genomic_DNA"/>
</dbReference>